<dbReference type="InterPro" id="IPR003703">
    <property type="entry name" value="Acyl_CoA_thio"/>
</dbReference>
<accession>A0AAV9N4P4</accession>
<dbReference type="AlphaFoldDB" id="A0AAV9N4P4"/>
<dbReference type="Gene3D" id="3.10.129.10">
    <property type="entry name" value="Hotdog Thioesterase"/>
    <property type="match status" value="2"/>
</dbReference>
<evidence type="ECO:0000259" key="1">
    <source>
        <dbReference type="Pfam" id="PF13622"/>
    </source>
</evidence>
<reference evidence="3 4" key="1">
    <citation type="submission" date="2023-08" db="EMBL/GenBank/DDBJ databases">
        <title>Black Yeasts Isolated from many extreme environments.</title>
        <authorList>
            <person name="Coleine C."/>
            <person name="Stajich J.E."/>
            <person name="Selbmann L."/>
        </authorList>
    </citation>
    <scope>NUCLEOTIDE SEQUENCE [LARGE SCALE GENOMIC DNA]</scope>
    <source>
        <strain evidence="3 4">CCFEE 5792</strain>
    </source>
</reference>
<evidence type="ECO:0000313" key="4">
    <source>
        <dbReference type="Proteomes" id="UP001358417"/>
    </source>
</evidence>
<dbReference type="GO" id="GO:0005782">
    <property type="term" value="C:peroxisomal matrix"/>
    <property type="evidence" value="ECO:0007669"/>
    <property type="project" value="UniProtKB-SubCell"/>
</dbReference>
<dbReference type="PANTHER" id="PTHR11066">
    <property type="entry name" value="ACYL-COA THIOESTERASE"/>
    <property type="match status" value="1"/>
</dbReference>
<organism evidence="3 4">
    <name type="scientific">Exophiala bonariae</name>
    <dbReference type="NCBI Taxonomy" id="1690606"/>
    <lineage>
        <taxon>Eukaryota</taxon>
        <taxon>Fungi</taxon>
        <taxon>Dikarya</taxon>
        <taxon>Ascomycota</taxon>
        <taxon>Pezizomycotina</taxon>
        <taxon>Eurotiomycetes</taxon>
        <taxon>Chaetothyriomycetidae</taxon>
        <taxon>Chaetothyriales</taxon>
        <taxon>Herpotrichiellaceae</taxon>
        <taxon>Exophiala</taxon>
    </lineage>
</organism>
<dbReference type="GeneID" id="89972652"/>
<gene>
    <name evidence="3" type="ORF">LTR84_004474</name>
</gene>
<dbReference type="InterPro" id="IPR049450">
    <property type="entry name" value="ACOT8-like_C"/>
</dbReference>
<dbReference type="InterPro" id="IPR049449">
    <property type="entry name" value="TesB_ACOT8-like_N"/>
</dbReference>
<dbReference type="CDD" id="cd03444">
    <property type="entry name" value="Thioesterase_II_repeat1"/>
    <property type="match status" value="1"/>
</dbReference>
<dbReference type="Pfam" id="PF20789">
    <property type="entry name" value="4HBT_3C"/>
    <property type="match status" value="1"/>
</dbReference>
<feature type="domain" description="Acyl-CoA thioesterase-like C-terminal" evidence="2">
    <location>
        <begin position="187"/>
        <end position="295"/>
    </location>
</feature>
<dbReference type="EMBL" id="JAVRRD010000019">
    <property type="protein sequence ID" value="KAK5049545.1"/>
    <property type="molecule type" value="Genomic_DNA"/>
</dbReference>
<dbReference type="GO" id="GO:0006637">
    <property type="term" value="P:acyl-CoA metabolic process"/>
    <property type="evidence" value="ECO:0007669"/>
    <property type="project" value="InterPro"/>
</dbReference>
<sequence>MPGPSKLDFEEHLELKKIGEDVFTNVHQPWVFYITFNVPGPVMMAEAAAAAYKTVPEGFMLDSLHTQFMLGPKADKPLVYKVQRVSQGRRFAVRIIIIEQDDKPVVAVTASFMSGQAWTGQAMKHAAAIQIKERIDKITLDDFVHMRTERGPFMEFQRLPLQHSNPQDPSTTIAPVVAKIEPPIKSPTGSAAHLLAIVHMSDYHVMDCPLSIHGVEFGLSKINDYERKQVPYKMKIMTSLNHTIHFHIHDGFRADDLLYVEATSPWAKDGRGMIHTKIYTKDGLLVATCVQEVRVIHDNEVQLRFLEVLTIENRLFMFSKTYQSFD</sequence>
<protein>
    <recommendedName>
        <fullName evidence="5">Acyl-CoA thioesterase II</fullName>
    </recommendedName>
</protein>
<dbReference type="SUPFAM" id="SSF54637">
    <property type="entry name" value="Thioesterase/thiol ester dehydrase-isomerase"/>
    <property type="match status" value="2"/>
</dbReference>
<dbReference type="PANTHER" id="PTHR11066:SF34">
    <property type="entry name" value="ACYL-COENZYME A THIOESTERASE 8"/>
    <property type="match status" value="1"/>
</dbReference>
<dbReference type="InterPro" id="IPR029069">
    <property type="entry name" value="HotDog_dom_sf"/>
</dbReference>
<dbReference type="GO" id="GO:0047617">
    <property type="term" value="F:fatty acyl-CoA hydrolase activity"/>
    <property type="evidence" value="ECO:0007669"/>
    <property type="project" value="InterPro"/>
</dbReference>
<evidence type="ECO:0000313" key="3">
    <source>
        <dbReference type="EMBL" id="KAK5049545.1"/>
    </source>
</evidence>
<keyword evidence="4" id="KW-1185">Reference proteome</keyword>
<dbReference type="Pfam" id="PF13622">
    <property type="entry name" value="4HBT_3"/>
    <property type="match status" value="1"/>
</dbReference>
<feature type="domain" description="Acyl-CoA thioesterase-like N-terminal HotDog" evidence="1">
    <location>
        <begin position="42"/>
        <end position="113"/>
    </location>
</feature>
<evidence type="ECO:0000259" key="2">
    <source>
        <dbReference type="Pfam" id="PF20789"/>
    </source>
</evidence>
<evidence type="ECO:0008006" key="5">
    <source>
        <dbReference type="Google" id="ProtNLM"/>
    </source>
</evidence>
<dbReference type="Proteomes" id="UP001358417">
    <property type="component" value="Unassembled WGS sequence"/>
</dbReference>
<name>A0AAV9N4P4_9EURO</name>
<dbReference type="RefSeq" id="XP_064704590.1">
    <property type="nucleotide sequence ID" value="XM_064848051.1"/>
</dbReference>
<proteinExistence type="predicted"/>
<dbReference type="GO" id="GO:0009062">
    <property type="term" value="P:fatty acid catabolic process"/>
    <property type="evidence" value="ECO:0007669"/>
    <property type="project" value="TreeGrafter"/>
</dbReference>
<comment type="caution">
    <text evidence="3">The sequence shown here is derived from an EMBL/GenBank/DDBJ whole genome shotgun (WGS) entry which is preliminary data.</text>
</comment>